<dbReference type="EMBL" id="JAEHOE010000131">
    <property type="protein sequence ID" value="KAG2485351.1"/>
    <property type="molecule type" value="Genomic_DNA"/>
</dbReference>
<dbReference type="AlphaFoldDB" id="A0A836BQF4"/>
<feature type="transmembrane region" description="Helical" evidence="2">
    <location>
        <begin position="7"/>
        <end position="27"/>
    </location>
</feature>
<feature type="region of interest" description="Disordered" evidence="1">
    <location>
        <begin position="44"/>
        <end position="64"/>
    </location>
</feature>
<keyword evidence="2" id="KW-1133">Transmembrane helix</keyword>
<keyword evidence="2" id="KW-0472">Membrane</keyword>
<evidence type="ECO:0008006" key="5">
    <source>
        <dbReference type="Google" id="ProtNLM"/>
    </source>
</evidence>
<reference evidence="3" key="1">
    <citation type="journal article" date="2020" name="bioRxiv">
        <title>Comparative genomics of Chlamydomonas.</title>
        <authorList>
            <person name="Craig R.J."/>
            <person name="Hasan A.R."/>
            <person name="Ness R.W."/>
            <person name="Keightley P.D."/>
        </authorList>
    </citation>
    <scope>NUCLEOTIDE SEQUENCE</scope>
    <source>
        <strain evidence="3">CCAP 11/70</strain>
    </source>
</reference>
<keyword evidence="2" id="KW-0812">Transmembrane</keyword>
<comment type="caution">
    <text evidence="3">The sequence shown here is derived from an EMBL/GenBank/DDBJ whole genome shotgun (WGS) entry which is preliminary data.</text>
</comment>
<feature type="region of interest" description="Disordered" evidence="1">
    <location>
        <begin position="181"/>
        <end position="205"/>
    </location>
</feature>
<evidence type="ECO:0000313" key="4">
    <source>
        <dbReference type="Proteomes" id="UP000612055"/>
    </source>
</evidence>
<evidence type="ECO:0000256" key="2">
    <source>
        <dbReference type="SAM" id="Phobius"/>
    </source>
</evidence>
<sequence>MSAVSGVVVVVLVLVASIAIFAVVWVWQSTLFGQHGSLNLGGSKTSQRERFESGAPGVQPAVSAESRSSVSKAFERVLGRAPTPAELDFYAGEVSSARLSVEDVAGLLKISTNLKPQPVHELYPDKEAYNTVVDAFASTLFRLPSEAELDTHYKLLTRGALNKSTLHTVIQGTAEFKNANQAPLSKASTKDGKDGSKNVGGTDGVREGFRQLSRSYIGDLVVDTYYRTFQAMPAASLVNEITDKFDGIEDDDETALVAYVAGLRPAPDQASTTPPPTTLNADDVDDVDVNMVTKEDDDTDDEVTDDALYTRLQAAQGRSAPPTFTNRDLVLQKRFNWQVPQRRPPVCTPHGRGCTVFPQFSQTALIGTLLDDAKDTRVGSILPVFEYREREA</sequence>
<dbReference type="Proteomes" id="UP000612055">
    <property type="component" value="Unassembled WGS sequence"/>
</dbReference>
<evidence type="ECO:0000313" key="3">
    <source>
        <dbReference type="EMBL" id="KAG2485351.1"/>
    </source>
</evidence>
<keyword evidence="4" id="KW-1185">Reference proteome</keyword>
<proteinExistence type="predicted"/>
<evidence type="ECO:0000256" key="1">
    <source>
        <dbReference type="SAM" id="MobiDB-lite"/>
    </source>
</evidence>
<name>A0A836BQF4_9CHLO</name>
<protein>
    <recommendedName>
        <fullName evidence="5">DUF4214 domain-containing protein</fullName>
    </recommendedName>
</protein>
<accession>A0A836BQF4</accession>
<gene>
    <name evidence="3" type="ORF">HYH03_015932</name>
</gene>
<organism evidence="3 4">
    <name type="scientific">Edaphochlamys debaryana</name>
    <dbReference type="NCBI Taxonomy" id="47281"/>
    <lineage>
        <taxon>Eukaryota</taxon>
        <taxon>Viridiplantae</taxon>
        <taxon>Chlorophyta</taxon>
        <taxon>core chlorophytes</taxon>
        <taxon>Chlorophyceae</taxon>
        <taxon>CS clade</taxon>
        <taxon>Chlamydomonadales</taxon>
        <taxon>Chlamydomonadales incertae sedis</taxon>
        <taxon>Edaphochlamys</taxon>
    </lineage>
</organism>